<dbReference type="RefSeq" id="WP_173073357.1">
    <property type="nucleotide sequence ID" value="NZ_BAABJB010000102.1"/>
</dbReference>
<feature type="domain" description="Transposase IS4-like" evidence="1">
    <location>
        <begin position="122"/>
        <end position="337"/>
    </location>
</feature>
<evidence type="ECO:0000313" key="9">
    <source>
        <dbReference type="Proteomes" id="UP000482960"/>
    </source>
</evidence>
<dbReference type="SUPFAM" id="SSF53098">
    <property type="entry name" value="Ribonuclease H-like"/>
    <property type="match status" value="1"/>
</dbReference>
<gene>
    <name evidence="3" type="ORF">Prum_003610</name>
    <name evidence="4" type="ORF">Prum_024590</name>
    <name evidence="5" type="ORF">Prum_040660</name>
    <name evidence="6" type="ORF">Prum_046130</name>
    <name evidence="7" type="ORF">Prum_077410</name>
    <name evidence="8" type="ORF">Prum_086040</name>
</gene>
<evidence type="ECO:0000259" key="2">
    <source>
        <dbReference type="Pfam" id="PF13006"/>
    </source>
</evidence>
<dbReference type="Pfam" id="PF01609">
    <property type="entry name" value="DDE_Tnp_1"/>
    <property type="match status" value="1"/>
</dbReference>
<dbReference type="EMBL" id="BLPG01000001">
    <property type="protein sequence ID" value="GFJ86719.1"/>
    <property type="molecule type" value="Genomic_DNA"/>
</dbReference>
<dbReference type="EMBL" id="BLPG01000001">
    <property type="protein sequence ID" value="GFJ94099.1"/>
    <property type="molecule type" value="Genomic_DNA"/>
</dbReference>
<dbReference type="PANTHER" id="PTHR37529:SF1">
    <property type="entry name" value="TRANSPOSASE INSG FOR INSERTION SEQUENCE ELEMENT IS4-RELATED"/>
    <property type="match status" value="1"/>
</dbReference>
<evidence type="ECO:0000313" key="6">
    <source>
        <dbReference type="EMBL" id="GFJ90971.1"/>
    </source>
</evidence>
<dbReference type="InterPro" id="IPR002559">
    <property type="entry name" value="Transposase_11"/>
</dbReference>
<evidence type="ECO:0000313" key="5">
    <source>
        <dbReference type="EMBL" id="GFJ90424.1"/>
    </source>
</evidence>
<dbReference type="EMBL" id="BLPG01000001">
    <property type="protein sequence ID" value="GFJ90424.1"/>
    <property type="molecule type" value="Genomic_DNA"/>
</dbReference>
<evidence type="ECO:0000313" key="4">
    <source>
        <dbReference type="EMBL" id="GFJ88817.1"/>
    </source>
</evidence>
<dbReference type="EMBL" id="BLPG01000001">
    <property type="protein sequence ID" value="GFJ88817.1"/>
    <property type="molecule type" value="Genomic_DNA"/>
</dbReference>
<dbReference type="GO" id="GO:0003677">
    <property type="term" value="F:DNA binding"/>
    <property type="evidence" value="ECO:0007669"/>
    <property type="project" value="InterPro"/>
</dbReference>
<protein>
    <submittedName>
        <fullName evidence="8">Transposase</fullName>
    </submittedName>
</protein>
<dbReference type="AlphaFoldDB" id="A0A6V8LCL4"/>
<name>A0A6V8LCL4_9ACTN</name>
<evidence type="ECO:0000259" key="1">
    <source>
        <dbReference type="Pfam" id="PF01609"/>
    </source>
</evidence>
<dbReference type="InterPro" id="IPR024473">
    <property type="entry name" value="Transposases_IS4_N"/>
</dbReference>
<evidence type="ECO:0000313" key="8">
    <source>
        <dbReference type="EMBL" id="GFJ94962.1"/>
    </source>
</evidence>
<feature type="domain" description="Transposase IS4 N-terminal" evidence="2">
    <location>
        <begin position="12"/>
        <end position="104"/>
    </location>
</feature>
<evidence type="ECO:0000313" key="3">
    <source>
        <dbReference type="EMBL" id="GFJ86719.1"/>
    </source>
</evidence>
<reference evidence="8 9" key="2">
    <citation type="submission" date="2020-03" db="EMBL/GenBank/DDBJ databases">
        <authorList>
            <person name="Ichikawa N."/>
            <person name="Kimura A."/>
            <person name="Kitahashi Y."/>
            <person name="Uohara A."/>
        </authorList>
    </citation>
    <scope>NUCLEOTIDE SEQUENCE [LARGE SCALE GENOMIC DNA]</scope>
    <source>
        <strain evidence="8 9">NBRC 108638</strain>
    </source>
</reference>
<evidence type="ECO:0000313" key="7">
    <source>
        <dbReference type="EMBL" id="GFJ94099.1"/>
    </source>
</evidence>
<comment type="caution">
    <text evidence="8">The sequence shown here is derived from an EMBL/GenBank/DDBJ whole genome shotgun (WGS) entry which is preliminary data.</text>
</comment>
<dbReference type="Proteomes" id="UP000482960">
    <property type="component" value="Unassembled WGS sequence"/>
</dbReference>
<reference evidence="8 9" key="1">
    <citation type="submission" date="2020-03" db="EMBL/GenBank/DDBJ databases">
        <title>Whole genome shotgun sequence of Phytohabitans rumicis NBRC 108638.</title>
        <authorList>
            <person name="Komaki H."/>
            <person name="Tamura T."/>
        </authorList>
    </citation>
    <scope>NUCLEOTIDE SEQUENCE [LARGE SCALE GENOMIC DNA]</scope>
    <source>
        <strain evidence="8 9">NBRC 108638</strain>
    </source>
</reference>
<dbReference type="GO" id="GO:0006313">
    <property type="term" value="P:DNA transposition"/>
    <property type="evidence" value="ECO:0007669"/>
    <property type="project" value="InterPro"/>
</dbReference>
<dbReference type="EMBL" id="BLPG01000001">
    <property type="protein sequence ID" value="GFJ94962.1"/>
    <property type="molecule type" value="Genomic_DNA"/>
</dbReference>
<dbReference type="Pfam" id="PF13006">
    <property type="entry name" value="Nterm_IS4"/>
    <property type="match status" value="1"/>
</dbReference>
<dbReference type="GO" id="GO:0004803">
    <property type="term" value="F:transposase activity"/>
    <property type="evidence" value="ECO:0007669"/>
    <property type="project" value="InterPro"/>
</dbReference>
<organism evidence="8 9">
    <name type="scientific">Phytohabitans rumicis</name>
    <dbReference type="NCBI Taxonomy" id="1076125"/>
    <lineage>
        <taxon>Bacteria</taxon>
        <taxon>Bacillati</taxon>
        <taxon>Actinomycetota</taxon>
        <taxon>Actinomycetes</taxon>
        <taxon>Micromonosporales</taxon>
        <taxon>Micromonosporaceae</taxon>
    </lineage>
</organism>
<proteinExistence type="predicted"/>
<dbReference type="PANTHER" id="PTHR37529">
    <property type="entry name" value="TRANSPOSASE INSG FOR INSERTION SEQUENCE ELEMENT IS4-RELATED"/>
    <property type="match status" value="1"/>
</dbReference>
<dbReference type="InterPro" id="IPR012337">
    <property type="entry name" value="RNaseH-like_sf"/>
</dbReference>
<dbReference type="NCBIfam" id="NF033592">
    <property type="entry name" value="transpos_IS4_1"/>
    <property type="match status" value="1"/>
</dbReference>
<accession>A0A6V8LCL4</accession>
<dbReference type="InterPro" id="IPR047952">
    <property type="entry name" value="Transpos_IS4"/>
</dbReference>
<keyword evidence="9" id="KW-1185">Reference proteome</keyword>
<sequence>MIKVAAGVFAPGHVGELTQHVPFEMVDAALAEAGLGKSRVREVPARVVVYLLLAGALFAEVGYRQVWDKLVAALDGVPVANPTSGVLAQARQRMGPAPLRALFDLVRGPGPAPRTRGRWWRGLLVCAIDGTSAAVPASAANLAEYTPHRCNHGGSGYPKLRLLVLVCCGTRTVIDAIFGPTGVGEMPYAKRLVASLRPSMVVLLDRAFGAADLIEAIAQARAYLVVRVKDNRKLPVIQRLPDGSYLSVIGQLRVRVVECQIHVQTTAGRATTMYRLVTTLIEHHHYPAFDLVRLYHERWEVETAFLELKSTILGGRVLRARTPAGVRQEVYALLVTYQAIRLAMADATDTQPDLDPDRACFTTALSAARDLVVQAANAITGAVIDLVGAIGRRVLANLMPERRTRRAPRIVKRAISKYNAKGPNIDRKTYQATISIDILVPQSP</sequence>
<dbReference type="EMBL" id="BLPG01000001">
    <property type="protein sequence ID" value="GFJ90971.1"/>
    <property type="molecule type" value="Genomic_DNA"/>
</dbReference>